<keyword evidence="4" id="KW-0411">Iron-sulfur</keyword>
<dbReference type="InterPro" id="IPR042216">
    <property type="entry name" value="MitoNEET_CISD"/>
</dbReference>
<evidence type="ECO:0000256" key="2">
    <source>
        <dbReference type="ARBA" id="ARBA00022723"/>
    </source>
</evidence>
<keyword evidence="1" id="KW-0001">2Fe-2S</keyword>
<comment type="caution">
    <text evidence="6">The sequence shown here is derived from an EMBL/GenBank/DDBJ whole genome shotgun (WGS) entry which is preliminary data.</text>
</comment>
<name>A0A5J4J1I2_9FLAO</name>
<accession>A0A5J4J1I2</accession>
<dbReference type="AlphaFoldDB" id="A0A5J4J1I2"/>
<evidence type="ECO:0000256" key="3">
    <source>
        <dbReference type="ARBA" id="ARBA00023004"/>
    </source>
</evidence>
<evidence type="ECO:0000313" key="7">
    <source>
        <dbReference type="Proteomes" id="UP000326509"/>
    </source>
</evidence>
<dbReference type="GO" id="GO:0046872">
    <property type="term" value="F:metal ion binding"/>
    <property type="evidence" value="ECO:0007669"/>
    <property type="project" value="UniProtKB-KW"/>
</dbReference>
<feature type="domain" description="Iron-binding zinc finger CDGSH type" evidence="5">
    <location>
        <begin position="21"/>
        <end position="68"/>
    </location>
</feature>
<keyword evidence="2" id="KW-0479">Metal-binding</keyword>
<dbReference type="Pfam" id="PF09360">
    <property type="entry name" value="zf-CDGSH"/>
    <property type="match status" value="1"/>
</dbReference>
<evidence type="ECO:0000256" key="1">
    <source>
        <dbReference type="ARBA" id="ARBA00022714"/>
    </source>
</evidence>
<organism evidence="6 7">
    <name type="scientific">Patiriisocius marinus</name>
    <dbReference type="NCBI Taxonomy" id="1397112"/>
    <lineage>
        <taxon>Bacteria</taxon>
        <taxon>Pseudomonadati</taxon>
        <taxon>Bacteroidota</taxon>
        <taxon>Flavobacteriia</taxon>
        <taxon>Flavobacteriales</taxon>
        <taxon>Flavobacteriaceae</taxon>
        <taxon>Patiriisocius</taxon>
    </lineage>
</organism>
<dbReference type="InterPro" id="IPR018967">
    <property type="entry name" value="FeS-contain_CDGSH-typ"/>
</dbReference>
<protein>
    <recommendedName>
        <fullName evidence="5">Iron-binding zinc finger CDGSH type domain-containing protein</fullName>
    </recommendedName>
</protein>
<evidence type="ECO:0000259" key="5">
    <source>
        <dbReference type="SMART" id="SM00704"/>
    </source>
</evidence>
<dbReference type="Gene3D" id="3.40.5.90">
    <property type="entry name" value="CDGSH iron-sulfur domain, mitoNEET-type"/>
    <property type="match status" value="1"/>
</dbReference>
<evidence type="ECO:0000256" key="4">
    <source>
        <dbReference type="ARBA" id="ARBA00023014"/>
    </source>
</evidence>
<dbReference type="EMBL" id="BKCG01000004">
    <property type="protein sequence ID" value="GER59800.1"/>
    <property type="molecule type" value="Genomic_DNA"/>
</dbReference>
<gene>
    <name evidence="6" type="ORF">ULMA_19080</name>
</gene>
<keyword evidence="7" id="KW-1185">Reference proteome</keyword>
<reference evidence="6 7" key="1">
    <citation type="submission" date="2019-08" db="EMBL/GenBank/DDBJ databases">
        <title>Draft genome sequence of Ulvibacter marinus type strain NBRC 109484.</title>
        <authorList>
            <person name="Kawano K."/>
            <person name="Ushijima N."/>
            <person name="Kihara M."/>
            <person name="Itoh H."/>
        </authorList>
    </citation>
    <scope>NUCLEOTIDE SEQUENCE [LARGE SCALE GENOMIC DNA]</scope>
    <source>
        <strain evidence="6 7">NBRC 109484</strain>
    </source>
</reference>
<dbReference type="Proteomes" id="UP000326509">
    <property type="component" value="Unassembled WGS sequence"/>
</dbReference>
<dbReference type="GO" id="GO:0005737">
    <property type="term" value="C:cytoplasm"/>
    <property type="evidence" value="ECO:0007669"/>
    <property type="project" value="UniProtKB-ARBA"/>
</dbReference>
<keyword evidence="3" id="KW-0408">Iron</keyword>
<evidence type="ECO:0000313" key="6">
    <source>
        <dbReference type="EMBL" id="GER59800.1"/>
    </source>
</evidence>
<proteinExistence type="predicted"/>
<dbReference type="SMART" id="SM00704">
    <property type="entry name" value="ZnF_CDGSH"/>
    <property type="match status" value="1"/>
</dbReference>
<sequence length="68" mass="7571">MLCLTLKHKNIVLAKVNLIENGPLVVVVEMTITHEDRTTDVKDTRASFCRCGKSENMPFCNGAHKGEL</sequence>
<dbReference type="GO" id="GO:0051537">
    <property type="term" value="F:2 iron, 2 sulfur cluster binding"/>
    <property type="evidence" value="ECO:0007669"/>
    <property type="project" value="UniProtKB-KW"/>
</dbReference>